<dbReference type="Proteomes" id="UP000324897">
    <property type="component" value="Chromosome 6"/>
</dbReference>
<dbReference type="EMBL" id="RWGY01000002">
    <property type="protein sequence ID" value="TVU48833.1"/>
    <property type="molecule type" value="Genomic_DNA"/>
</dbReference>
<dbReference type="Gramene" id="TVU48833">
    <property type="protein sequence ID" value="TVU48833"/>
    <property type="gene ID" value="EJB05_00112"/>
</dbReference>
<sequence length="281" mass="28718">MAVEAHCLLPVIRGRGVAADAAETKQRYGDCTAVDLASAPYGDVAGPPLYYAPPTATATDSGATFFADAAAPPRKRARGEDEPFVGMPAHADKRRVVGVHPAVLLHHVQRMSAEVQQWRLHAAHVANAAVAERVRAKDEEIDQARWQNFLLQEQLTAAHAEARAWRDAAANGEAAAAALRADLDHALRALAEAEANAHADAKDAASCCSGGGNDDVGDTATGSLTGGGAGGVCRGCGERGAAVVVLPCRHLSACAPCAAAATACPACGCAKAGTVAVNLYS</sequence>
<dbReference type="GO" id="GO:0004842">
    <property type="term" value="F:ubiquitin-protein transferase activity"/>
    <property type="evidence" value="ECO:0007669"/>
    <property type="project" value="TreeGrafter"/>
</dbReference>
<protein>
    <recommendedName>
        <fullName evidence="6">RING-type domain-containing protein</fullName>
    </recommendedName>
</protein>
<organism evidence="4 5">
    <name type="scientific">Eragrostis curvula</name>
    <name type="common">weeping love grass</name>
    <dbReference type="NCBI Taxonomy" id="38414"/>
    <lineage>
        <taxon>Eukaryota</taxon>
        <taxon>Viridiplantae</taxon>
        <taxon>Streptophyta</taxon>
        <taxon>Embryophyta</taxon>
        <taxon>Tracheophyta</taxon>
        <taxon>Spermatophyta</taxon>
        <taxon>Magnoliopsida</taxon>
        <taxon>Liliopsida</taxon>
        <taxon>Poales</taxon>
        <taxon>Poaceae</taxon>
        <taxon>PACMAD clade</taxon>
        <taxon>Chloridoideae</taxon>
        <taxon>Eragrostideae</taxon>
        <taxon>Eragrostidinae</taxon>
        <taxon>Eragrostis</taxon>
    </lineage>
</organism>
<dbReference type="InterPro" id="IPR013083">
    <property type="entry name" value="Znf_RING/FYVE/PHD"/>
</dbReference>
<dbReference type="Gene3D" id="3.30.40.10">
    <property type="entry name" value="Zinc/RING finger domain, C3HC4 (zinc finger)"/>
    <property type="match status" value="1"/>
</dbReference>
<evidence type="ECO:0000313" key="4">
    <source>
        <dbReference type="EMBL" id="TVU48833.1"/>
    </source>
</evidence>
<dbReference type="PANTHER" id="PTHR42647">
    <property type="entry name" value="SBP (S-RIBONUCLEASE BINDING PROTEIN) FAMILY PROTEIN"/>
    <property type="match status" value="1"/>
</dbReference>
<reference evidence="4 5" key="1">
    <citation type="journal article" date="2019" name="Sci. Rep.">
        <title>A high-quality genome of Eragrostis curvula grass provides insights into Poaceae evolution and supports new strategies to enhance forage quality.</title>
        <authorList>
            <person name="Carballo J."/>
            <person name="Santos B.A.C.M."/>
            <person name="Zappacosta D."/>
            <person name="Garbus I."/>
            <person name="Selva J.P."/>
            <person name="Gallo C.A."/>
            <person name="Diaz A."/>
            <person name="Albertini E."/>
            <person name="Caccamo M."/>
            <person name="Echenique V."/>
        </authorList>
    </citation>
    <scope>NUCLEOTIDE SEQUENCE [LARGE SCALE GENOMIC DNA]</scope>
    <source>
        <strain evidence="5">cv. Victoria</strain>
        <tissue evidence="4">Leaf</tissue>
    </source>
</reference>
<dbReference type="PANTHER" id="PTHR42647:SF12">
    <property type="entry name" value="BOI-RELATED E3 UBIQUITIN-PROTEIN LIGASE 2-RELATED"/>
    <property type="match status" value="1"/>
</dbReference>
<dbReference type="AlphaFoldDB" id="A0A5J9WL67"/>
<evidence type="ECO:0000256" key="2">
    <source>
        <dbReference type="ARBA" id="ARBA00022771"/>
    </source>
</evidence>
<proteinExistence type="predicted"/>
<comment type="caution">
    <text evidence="4">The sequence shown here is derived from an EMBL/GenBank/DDBJ whole genome shotgun (WGS) entry which is preliminary data.</text>
</comment>
<evidence type="ECO:0000313" key="5">
    <source>
        <dbReference type="Proteomes" id="UP000324897"/>
    </source>
</evidence>
<keyword evidence="5" id="KW-1185">Reference proteome</keyword>
<name>A0A5J9WL67_9POAL</name>
<dbReference type="GO" id="GO:0043067">
    <property type="term" value="P:regulation of programmed cell death"/>
    <property type="evidence" value="ECO:0007669"/>
    <property type="project" value="TreeGrafter"/>
</dbReference>
<accession>A0A5J9WL67</accession>
<evidence type="ECO:0000256" key="1">
    <source>
        <dbReference type="ARBA" id="ARBA00022723"/>
    </source>
</evidence>
<keyword evidence="2" id="KW-0863">Zinc-finger</keyword>
<keyword evidence="3" id="KW-0862">Zinc</keyword>
<gene>
    <name evidence="4" type="ORF">EJB05_00112</name>
</gene>
<dbReference type="Pfam" id="PF13920">
    <property type="entry name" value="zf-C3HC4_3"/>
    <property type="match status" value="1"/>
</dbReference>
<evidence type="ECO:0008006" key="6">
    <source>
        <dbReference type="Google" id="ProtNLM"/>
    </source>
</evidence>
<dbReference type="GO" id="GO:0008270">
    <property type="term" value="F:zinc ion binding"/>
    <property type="evidence" value="ECO:0007669"/>
    <property type="project" value="UniProtKB-KW"/>
</dbReference>
<keyword evidence="1" id="KW-0479">Metal-binding</keyword>
<evidence type="ECO:0000256" key="3">
    <source>
        <dbReference type="ARBA" id="ARBA00022833"/>
    </source>
</evidence>